<accession>A0A8T2N400</accession>
<feature type="compositionally biased region" description="Low complexity" evidence="1">
    <location>
        <begin position="434"/>
        <end position="443"/>
    </location>
</feature>
<feature type="compositionally biased region" description="Pro residues" evidence="1">
    <location>
        <begin position="83"/>
        <end position="98"/>
    </location>
</feature>
<dbReference type="Proteomes" id="UP000824540">
    <property type="component" value="Unassembled WGS sequence"/>
</dbReference>
<feature type="region of interest" description="Disordered" evidence="1">
    <location>
        <begin position="1397"/>
        <end position="1437"/>
    </location>
</feature>
<keyword evidence="3" id="KW-1185">Reference proteome</keyword>
<evidence type="ECO:0000256" key="1">
    <source>
        <dbReference type="SAM" id="MobiDB-lite"/>
    </source>
</evidence>
<feature type="compositionally biased region" description="Basic and acidic residues" evidence="1">
    <location>
        <begin position="882"/>
        <end position="894"/>
    </location>
</feature>
<evidence type="ECO:0000313" key="2">
    <source>
        <dbReference type="EMBL" id="KAG9334774.1"/>
    </source>
</evidence>
<feature type="compositionally biased region" description="Polar residues" evidence="1">
    <location>
        <begin position="986"/>
        <end position="997"/>
    </location>
</feature>
<feature type="region of interest" description="Disordered" evidence="1">
    <location>
        <begin position="573"/>
        <end position="600"/>
    </location>
</feature>
<feature type="region of interest" description="Disordered" evidence="1">
    <location>
        <begin position="1252"/>
        <end position="1273"/>
    </location>
</feature>
<evidence type="ECO:0008006" key="4">
    <source>
        <dbReference type="Google" id="ProtNLM"/>
    </source>
</evidence>
<dbReference type="GO" id="GO:0032922">
    <property type="term" value="P:circadian regulation of gene expression"/>
    <property type="evidence" value="ECO:0007669"/>
    <property type="project" value="TreeGrafter"/>
</dbReference>
<feature type="compositionally biased region" description="Basic and acidic residues" evidence="1">
    <location>
        <begin position="824"/>
        <end position="853"/>
    </location>
</feature>
<feature type="compositionally biased region" description="Basic residues" evidence="1">
    <location>
        <begin position="1157"/>
        <end position="1167"/>
    </location>
</feature>
<feature type="region of interest" description="Disordered" evidence="1">
    <location>
        <begin position="530"/>
        <end position="559"/>
    </location>
</feature>
<dbReference type="GO" id="GO:0006357">
    <property type="term" value="P:regulation of transcription by RNA polymerase II"/>
    <property type="evidence" value="ECO:0007669"/>
    <property type="project" value="TreeGrafter"/>
</dbReference>
<dbReference type="OrthoDB" id="10029243at2759"/>
<dbReference type="PANTHER" id="PTHR14955">
    <property type="entry name" value="RETINOIC ACID INDUCED 1/TRANSCRIPTION FACTOR 20"/>
    <property type="match status" value="1"/>
</dbReference>
<feature type="region of interest" description="Disordered" evidence="1">
    <location>
        <begin position="986"/>
        <end position="1007"/>
    </location>
</feature>
<feature type="compositionally biased region" description="Pro residues" evidence="1">
    <location>
        <begin position="112"/>
        <end position="131"/>
    </location>
</feature>
<dbReference type="PANTHER" id="PTHR14955:SF6">
    <property type="entry name" value="RETINOIC ACID-INDUCED PROTEIN 1"/>
    <property type="match status" value="1"/>
</dbReference>
<feature type="region of interest" description="Disordered" evidence="1">
    <location>
        <begin position="1597"/>
        <end position="1628"/>
    </location>
</feature>
<feature type="compositionally biased region" description="Low complexity" evidence="1">
    <location>
        <begin position="99"/>
        <end position="111"/>
    </location>
</feature>
<feature type="compositionally biased region" description="Polar residues" evidence="1">
    <location>
        <begin position="389"/>
        <end position="422"/>
    </location>
</feature>
<feature type="compositionally biased region" description="Polar residues" evidence="1">
    <location>
        <begin position="1135"/>
        <end position="1145"/>
    </location>
</feature>
<feature type="region of interest" description="Disordered" evidence="1">
    <location>
        <begin position="389"/>
        <end position="509"/>
    </location>
</feature>
<name>A0A8T2N400_9TELE</name>
<feature type="compositionally biased region" description="Low complexity" evidence="1">
    <location>
        <begin position="575"/>
        <end position="586"/>
    </location>
</feature>
<feature type="region of interest" description="Disordered" evidence="1">
    <location>
        <begin position="783"/>
        <end position="942"/>
    </location>
</feature>
<reference evidence="2" key="1">
    <citation type="thesis" date="2021" institute="BYU ScholarsArchive" country="Provo, UT, USA">
        <title>Applications of and Algorithms for Genome Assembly and Genomic Analyses with an Emphasis on Marine Teleosts.</title>
        <authorList>
            <person name="Pickett B.D."/>
        </authorList>
    </citation>
    <scope>NUCLEOTIDE SEQUENCE</scope>
    <source>
        <strain evidence="2">HI-2016</strain>
    </source>
</reference>
<feature type="region of interest" description="Disordered" evidence="1">
    <location>
        <begin position="1826"/>
        <end position="1851"/>
    </location>
</feature>
<feature type="compositionally biased region" description="Polar residues" evidence="1">
    <location>
        <begin position="790"/>
        <end position="799"/>
    </location>
</feature>
<dbReference type="EMBL" id="JAFBMS010000139">
    <property type="protein sequence ID" value="KAG9334774.1"/>
    <property type="molecule type" value="Genomic_DNA"/>
</dbReference>
<feature type="non-terminal residue" evidence="2">
    <location>
        <position position="2054"/>
    </location>
</feature>
<dbReference type="GO" id="GO:0005634">
    <property type="term" value="C:nucleus"/>
    <property type="evidence" value="ECO:0007669"/>
    <property type="project" value="TreeGrafter"/>
</dbReference>
<feature type="compositionally biased region" description="Polar residues" evidence="1">
    <location>
        <begin position="590"/>
        <end position="600"/>
    </location>
</feature>
<feature type="compositionally biased region" description="Low complexity" evidence="1">
    <location>
        <begin position="1603"/>
        <end position="1613"/>
    </location>
</feature>
<sequence>MREGSSQAPVAERSGNTEAEAPDQRLGPPVNCVVERGTESPAVPLFPSPLPEYTGAAQLFTAAAPLLQHPPPPHPPHALSHTPPRPLPHPPTPSPTPPHTLSHPPHALSHTPPRPLPHPPAPSPTPSPTPPISMFSFPPQKCICEREAEREKVRGELLEQGLFTALSGADRACCLQCPLRCLQAERAPSRRDRRFNQPCERRTAALLSAAAREMMRSRQGSYIRRSGPAEVMQSFRERSGFRGNQHCHQQEPYELSRLENYRHHHIQSSQGSQGYEAQSLAAAAAAEAGVKDCYGQQAYPGYGGSSAPAEKQYKGGKLPSQHIQASYSSHVSTAYPTQYMSEGLLQQKWQDSSNLSQYEQSMLGRLESAGGAGGGSQFLPQNMLAISQNQCSHGGQSSAPVYTSHHQQKLPQDTSPSATTYTHGLLHFPQRTQSLSTPTPSTPHCYKGYPMPSNSQYSRQTGSSNSLKQSSYRSQNSYAYQQPPSRTGYEQQAPLQGIPSTQDSLSKYQHFSQPQQSYCLSEISGRSPEQFYQNCSPSASHSPARSVGRSPSYSSTPSPLMVNSETFLYKQTPISSGAGSSSSLREQSSHMPSSNVNHHTASYAGSLKDKFSEKLLSNPSLWSLNALTSQVENISNNVQQLLLSEALVANKKSSKRSNPKPGEDFKGQLHSLEDSSCLDSQHSTPVPEAFSTPQNISAELQDRRFPNSSENQQGGGYYYCGQSTSPPQASANAQLALDAVPSSCIMTSPNDIPPEPKDTASVLHHIQAEGDNLNAILKELREEESPKGITASSSLSPEQNCAADRQSLGNLTKENFEESVWPEKLAEEQGREELKEQLHTEDEDRAEVSAGREESEEWAEEGRCPSIFQKINEALSNNNYPSDKEEKLYQDLVRDYGPADGDLPKKLGNPSEITCRGDEPSVQPETHKSQPSPSSDATEKRASFVWRDEYLTMKEDDSEFPHFSCRSELFEERLITATKERLQALKEQQSVHSSQTTEVRKEESLLSSEEVINNETWALESGELCSLAQEQENKSPTNRDLEVQDTAFSNSEKRSVICDITPPTNSAKAVFSVFNEEATPLSQSRDHIDRRDAVVLEPESPQLPGKSIMHSAPSWADTPPSPKKGDEEIDPGISCPSTVTPSTKSEPMAPSPNLRSLSRKQVRGRRRQPGMLMHTSVQIRRLSGVKADGVPAAPQEMSLQPSKTILAEQMAVAHKDLTSQTPTLFTESFPSRMCTRSFTAMAAPKTCLHIKRQRGPKPSKGVVGKDSQGDPKGLMSKVKWRKQRGPKPAVIGHRKGRRGLSENRLQDENQETALCLPPGVKAQRPMVLRSRKQTQENPLKAKAKDRKTMCILPKALKEIKRQRTTFLKEQGCVSAKQNLVAVHRKGMYKTLISKSDRGIPPIKRKSSCPSPVPVKRQRGVKPNTPEIIQPPLKPKLLGLKGPKKKLMQGQNLSSFHTKDPSSPNINDIPCIPPQYPAKTKYLPPRKGRGLKPEEDLLLRARKMTSPKTQSTVMVAKVIPNSSVMQQGPLVNKTLIDRCLTCCLCGKPANYRELGDLCGPYYPEDSIPRKALSFKYKVESRDDRVTASCSASQSDALRKEDVVKSGGSAAAGRPGRPRKAEKVSGDSSTVRPKFLERYKKLQHYQFSDRRAGEEGEREEEGTAHWRLESSGGAALQRLELEAEAREHWIHEACAVWTSGVFLVAGRLYGLEEATSEAARTLVYAPDTELLKVPGCGSINQLLQQGLPPETPLRLRQRDRLCEAQPAPLCSASKDKHPSADKPVWITAYRSTPKHPTEAPAAPQQHRGHGAKPAVQYSPFSSVRAASASMPMRCPGADRKEAGSGSPGVQLGMARRRRLRSSSWCVRVGLAPAISRAVASCRNSCRDRGRAYGSQGSLTLRVAGLKLKASLLRELRSSWKPRSSEGQAGGGEPGPTPCCCCCHRLVRNTSSRSQSNNSSTWDRRERVSELLSELLSVLGLSSELLSEPFSVLGLSSELLSEPFSVLGLSSELLSEPFSVLGLSSELLSEPFSVLGLSSELLSELFSALGLSSVLRC</sequence>
<comment type="caution">
    <text evidence="2">The sequence shown here is derived from an EMBL/GenBank/DDBJ whole genome shotgun (WGS) entry which is preliminary data.</text>
</comment>
<protein>
    <recommendedName>
        <fullName evidence="4">Retinoic acid induced 1</fullName>
    </recommendedName>
</protein>
<feature type="region of interest" description="Disordered" evidence="1">
    <location>
        <begin position="1098"/>
        <end position="1167"/>
    </location>
</feature>
<evidence type="ECO:0000313" key="3">
    <source>
        <dbReference type="Proteomes" id="UP000824540"/>
    </source>
</evidence>
<organism evidence="2 3">
    <name type="scientific">Albula glossodonta</name>
    <name type="common">roundjaw bonefish</name>
    <dbReference type="NCBI Taxonomy" id="121402"/>
    <lineage>
        <taxon>Eukaryota</taxon>
        <taxon>Metazoa</taxon>
        <taxon>Chordata</taxon>
        <taxon>Craniata</taxon>
        <taxon>Vertebrata</taxon>
        <taxon>Euteleostomi</taxon>
        <taxon>Actinopterygii</taxon>
        <taxon>Neopterygii</taxon>
        <taxon>Teleostei</taxon>
        <taxon>Albuliformes</taxon>
        <taxon>Albulidae</taxon>
        <taxon>Albula</taxon>
    </lineage>
</organism>
<feature type="region of interest" description="Disordered" evidence="1">
    <location>
        <begin position="61"/>
        <end position="132"/>
    </location>
</feature>
<feature type="region of interest" description="Disordered" evidence="1">
    <location>
        <begin position="1"/>
        <end position="35"/>
    </location>
</feature>
<proteinExistence type="predicted"/>
<feature type="region of interest" description="Disordered" evidence="1">
    <location>
        <begin position="1791"/>
        <end position="1813"/>
    </location>
</feature>
<feature type="compositionally biased region" description="Polar residues" evidence="1">
    <location>
        <begin position="452"/>
        <end position="509"/>
    </location>
</feature>
<feature type="region of interest" description="Disordered" evidence="1">
    <location>
        <begin position="702"/>
        <end position="721"/>
    </location>
</feature>
<dbReference type="InterPro" id="IPR052440">
    <property type="entry name" value="Trans_Reg/Chrom_Remod"/>
</dbReference>
<gene>
    <name evidence="2" type="ORF">JZ751_006523</name>
</gene>